<evidence type="ECO:0000313" key="2">
    <source>
        <dbReference type="EMBL" id="OPX44557.1"/>
    </source>
</evidence>
<protein>
    <submittedName>
        <fullName evidence="2">Uncharacterized protein</fullName>
    </submittedName>
</protein>
<dbReference type="InterPro" id="IPR013783">
    <property type="entry name" value="Ig-like_fold"/>
</dbReference>
<dbReference type="Proteomes" id="UP000191554">
    <property type="component" value="Unassembled WGS sequence"/>
</dbReference>
<gene>
    <name evidence="2" type="ORF">CLHUN_15500</name>
</gene>
<comment type="caution">
    <text evidence="2">The sequence shown here is derived from an EMBL/GenBank/DDBJ whole genome shotgun (WGS) entry which is preliminary data.</text>
</comment>
<keyword evidence="1" id="KW-0732">Signal</keyword>
<proteinExistence type="predicted"/>
<name>A0A1V4SMT5_RUMHU</name>
<evidence type="ECO:0000256" key="1">
    <source>
        <dbReference type="SAM" id="SignalP"/>
    </source>
</evidence>
<sequence length="119" mass="12746">MKKRVISALLLAVMLTVILVGSASAASGVVITSPQSGQTFSKTDSITFSWSNGIYAPKFLVTIVNTTKNDYYYNSMPMIKRSFTIGGGVFAAGTYRFSVVGVDDSGNIISFHSISFKVV</sequence>
<dbReference type="RefSeq" id="WP_080063997.1">
    <property type="nucleotide sequence ID" value="NZ_MZGX01000008.1"/>
</dbReference>
<accession>A0A1V4SMT5</accession>
<dbReference type="EMBL" id="MZGX01000008">
    <property type="protein sequence ID" value="OPX44557.1"/>
    <property type="molecule type" value="Genomic_DNA"/>
</dbReference>
<feature type="signal peptide" evidence="1">
    <location>
        <begin position="1"/>
        <end position="25"/>
    </location>
</feature>
<keyword evidence="3" id="KW-1185">Reference proteome</keyword>
<reference evidence="2 3" key="1">
    <citation type="submission" date="2017-03" db="EMBL/GenBank/DDBJ databases">
        <title>Genome sequence of Clostridium hungatei DSM 14427.</title>
        <authorList>
            <person name="Poehlein A."/>
            <person name="Daniel R."/>
        </authorList>
    </citation>
    <scope>NUCLEOTIDE SEQUENCE [LARGE SCALE GENOMIC DNA]</scope>
    <source>
        <strain evidence="2 3">DSM 14427</strain>
    </source>
</reference>
<dbReference type="AlphaFoldDB" id="A0A1V4SMT5"/>
<organism evidence="2 3">
    <name type="scientific">Ruminiclostridium hungatei</name>
    <name type="common">Clostridium hungatei</name>
    <dbReference type="NCBI Taxonomy" id="48256"/>
    <lineage>
        <taxon>Bacteria</taxon>
        <taxon>Bacillati</taxon>
        <taxon>Bacillota</taxon>
        <taxon>Clostridia</taxon>
        <taxon>Eubacteriales</taxon>
        <taxon>Oscillospiraceae</taxon>
        <taxon>Ruminiclostridium</taxon>
    </lineage>
</organism>
<evidence type="ECO:0000313" key="3">
    <source>
        <dbReference type="Proteomes" id="UP000191554"/>
    </source>
</evidence>
<feature type="chain" id="PRO_5012347298" evidence="1">
    <location>
        <begin position="26"/>
        <end position="119"/>
    </location>
</feature>
<dbReference type="Gene3D" id="2.60.40.10">
    <property type="entry name" value="Immunoglobulins"/>
    <property type="match status" value="1"/>
</dbReference>